<comment type="caution">
    <text evidence="1">The sequence shown here is derived from an EMBL/GenBank/DDBJ whole genome shotgun (WGS) entry which is preliminary data.</text>
</comment>
<accession>A0ABP3ECQ6</accession>
<gene>
    <name evidence="1" type="ORF">GCM10009126_25820</name>
</gene>
<evidence type="ECO:0000313" key="1">
    <source>
        <dbReference type="EMBL" id="GAA0259347.1"/>
    </source>
</evidence>
<dbReference type="EMBL" id="BAAAFO010000004">
    <property type="protein sequence ID" value="GAA0259347.1"/>
    <property type="molecule type" value="Genomic_DNA"/>
</dbReference>
<evidence type="ECO:0008006" key="3">
    <source>
        <dbReference type="Google" id="ProtNLM"/>
    </source>
</evidence>
<reference evidence="2" key="1">
    <citation type="journal article" date="2019" name="Int. J. Syst. Evol. Microbiol.">
        <title>The Global Catalogue of Microorganisms (GCM) 10K type strain sequencing project: providing services to taxonomists for standard genome sequencing and annotation.</title>
        <authorList>
            <consortium name="The Broad Institute Genomics Platform"/>
            <consortium name="The Broad Institute Genome Sequencing Center for Infectious Disease"/>
            <person name="Wu L."/>
            <person name="Ma J."/>
        </authorList>
    </citation>
    <scope>NUCLEOTIDE SEQUENCE [LARGE SCALE GENOMIC DNA]</scope>
    <source>
        <strain evidence="2">JCM 16242</strain>
    </source>
</reference>
<dbReference type="Pfam" id="PF03692">
    <property type="entry name" value="CxxCxxCC"/>
    <property type="match status" value="1"/>
</dbReference>
<keyword evidence="2" id="KW-1185">Reference proteome</keyword>
<protein>
    <recommendedName>
        <fullName evidence="3">Zinc/iron-chelating domain-containing protein</fullName>
    </recommendedName>
</protein>
<dbReference type="Proteomes" id="UP001500657">
    <property type="component" value="Unassembled WGS sequence"/>
</dbReference>
<dbReference type="RefSeq" id="WP_343883219.1">
    <property type="nucleotide sequence ID" value="NZ_BAAAFO010000004.1"/>
</dbReference>
<sequence length="110" mass="12138">MDKSPATEPESIDPSVHCASCDAVCCRLTVILMPEDHVPQWLVDHDDHGIEILAKGDDGWCAALDPLTMRCTIYADRPAICRKYAMGGPACREERRKWYGNALPTPVVLG</sequence>
<dbReference type="InterPro" id="IPR005358">
    <property type="entry name" value="Puta_zinc/iron-chelating_dom"/>
</dbReference>
<name>A0ABP3ECQ6_9GAMM</name>
<evidence type="ECO:0000313" key="2">
    <source>
        <dbReference type="Proteomes" id="UP001500657"/>
    </source>
</evidence>
<organism evidence="1 2">
    <name type="scientific">Rhodanobacter caeni</name>
    <dbReference type="NCBI Taxonomy" id="657654"/>
    <lineage>
        <taxon>Bacteria</taxon>
        <taxon>Pseudomonadati</taxon>
        <taxon>Pseudomonadota</taxon>
        <taxon>Gammaproteobacteria</taxon>
        <taxon>Lysobacterales</taxon>
        <taxon>Rhodanobacteraceae</taxon>
        <taxon>Rhodanobacter</taxon>
    </lineage>
</organism>
<proteinExistence type="predicted"/>